<dbReference type="PANTHER" id="PTHR12558:SF13">
    <property type="entry name" value="CELL DIVISION CYCLE PROTEIN 27 HOMOLOG"/>
    <property type="match status" value="1"/>
</dbReference>
<feature type="repeat" description="TPR" evidence="1">
    <location>
        <begin position="237"/>
        <end position="270"/>
    </location>
</feature>
<dbReference type="SUPFAM" id="SSF48452">
    <property type="entry name" value="TPR-like"/>
    <property type="match status" value="2"/>
</dbReference>
<sequence length="420" mass="47927">MEAMKEVWKLIEAGEIEQGLRQLAELERKADHQTKYEIAEVYHELGHIEKAKTLIEELLQLYPDEGSLYALAAELLIDLDEEDEAIEMLLEIEEDDEAFLQAQLLLADLYQMQALDEVAEQKLLTAAKKAPEEPIISYALGELYIERGDYQKSIPYLKKAVHSADPIPDANIELKLAEAYSASGQFEDALAYYQIGVKKRLDPNGLFGYGFTAFQLGDMIVAIEQLEALKTLDPDFSSVYPLLAKAYEAEGRLDEAQETLEAGFKIDEHNDQLYLHAGKLCFKRQQPDDGEQFLRQAIALNPGNIEAVQTLAAYLKHNEQFDELLELVTHIRSFGEEDTMFTWYEATALRELDQYEEAAVRYAEIEGFHQDDPDFLEEYAGFLLEDGKRPEAKAYYKKLLQLQPERSDIEELLADLESFS</sequence>
<organism evidence="2 3">
    <name type="scientific">Halalkalibacter oceani</name>
    <dbReference type="NCBI Taxonomy" id="1653776"/>
    <lineage>
        <taxon>Bacteria</taxon>
        <taxon>Bacillati</taxon>
        <taxon>Bacillota</taxon>
        <taxon>Bacilli</taxon>
        <taxon>Bacillales</taxon>
        <taxon>Bacillaceae</taxon>
        <taxon>Halalkalibacter</taxon>
    </lineage>
</organism>
<feature type="repeat" description="TPR" evidence="1">
    <location>
        <begin position="32"/>
        <end position="65"/>
    </location>
</feature>
<evidence type="ECO:0000256" key="1">
    <source>
        <dbReference type="PROSITE-ProRule" id="PRU00339"/>
    </source>
</evidence>
<evidence type="ECO:0000313" key="2">
    <source>
        <dbReference type="EMBL" id="MCM3713581.1"/>
    </source>
</evidence>
<dbReference type="SMART" id="SM00028">
    <property type="entry name" value="TPR"/>
    <property type="match status" value="6"/>
</dbReference>
<reference evidence="2" key="1">
    <citation type="submission" date="2022-05" db="EMBL/GenBank/DDBJ databases">
        <title>Comparative Genomics of Spacecraft Associated Microbes.</title>
        <authorList>
            <person name="Tran M.T."/>
            <person name="Wright A."/>
            <person name="Seuylemezian A."/>
            <person name="Eisen J."/>
            <person name="Coil D."/>
        </authorList>
    </citation>
    <scope>NUCLEOTIDE SEQUENCE</scope>
    <source>
        <strain evidence="2">214.1.1</strain>
    </source>
</reference>
<dbReference type="EMBL" id="JAMBOL010000003">
    <property type="protein sequence ID" value="MCM3713581.1"/>
    <property type="molecule type" value="Genomic_DNA"/>
</dbReference>
<dbReference type="Gene3D" id="1.25.40.10">
    <property type="entry name" value="Tetratricopeptide repeat domain"/>
    <property type="match status" value="2"/>
</dbReference>
<dbReference type="Proteomes" id="UP001139179">
    <property type="component" value="Unassembled WGS sequence"/>
</dbReference>
<keyword evidence="1" id="KW-0802">TPR repeat</keyword>
<comment type="caution">
    <text evidence="2">The sequence shown here is derived from an EMBL/GenBank/DDBJ whole genome shotgun (WGS) entry which is preliminary data.</text>
</comment>
<evidence type="ECO:0000313" key="3">
    <source>
        <dbReference type="Proteomes" id="UP001139179"/>
    </source>
</evidence>
<dbReference type="Pfam" id="PF25058">
    <property type="entry name" value="ARM_TT21"/>
    <property type="match status" value="1"/>
</dbReference>
<dbReference type="RefSeq" id="WP_251222388.1">
    <property type="nucleotide sequence ID" value="NZ_JAMBOL010000003.1"/>
</dbReference>
<dbReference type="InterPro" id="IPR019734">
    <property type="entry name" value="TPR_rpt"/>
</dbReference>
<keyword evidence="3" id="KW-1185">Reference proteome</keyword>
<protein>
    <submittedName>
        <fullName evidence="2">Tetratricopeptide repeat protein</fullName>
    </submittedName>
</protein>
<dbReference type="PANTHER" id="PTHR12558">
    <property type="entry name" value="CELL DIVISION CYCLE 16,23,27"/>
    <property type="match status" value="1"/>
</dbReference>
<gene>
    <name evidence="2" type="ORF">M3202_05755</name>
</gene>
<dbReference type="Pfam" id="PF14559">
    <property type="entry name" value="TPR_19"/>
    <property type="match status" value="2"/>
</dbReference>
<dbReference type="InterPro" id="IPR011990">
    <property type="entry name" value="TPR-like_helical_dom_sf"/>
</dbReference>
<name>A0A9X2DN71_9BACI</name>
<dbReference type="AlphaFoldDB" id="A0A9X2DN71"/>
<proteinExistence type="predicted"/>
<accession>A0A9X2DN71</accession>
<dbReference type="PROSITE" id="PS50005">
    <property type="entry name" value="TPR"/>
    <property type="match status" value="2"/>
</dbReference>